<name>A0A151IZ74_9HYME</name>
<feature type="domain" description="Double jelly roll-like" evidence="1">
    <location>
        <begin position="556"/>
        <end position="642"/>
    </location>
</feature>
<dbReference type="GO" id="GO:0071897">
    <property type="term" value="P:DNA biosynthetic process"/>
    <property type="evidence" value="ECO:0007669"/>
    <property type="project" value="UniProtKB-ARBA"/>
</dbReference>
<dbReference type="PANTHER" id="PTHR36159:SF1">
    <property type="entry name" value="RETROVIRUS-RELATED POL POLYPROTEIN FROM TRANSPOSON 412-LIKE PROTEIN"/>
    <property type="match status" value="1"/>
</dbReference>
<organism evidence="2 3">
    <name type="scientific">Trachymyrmex cornetzi</name>
    <dbReference type="NCBI Taxonomy" id="471704"/>
    <lineage>
        <taxon>Eukaryota</taxon>
        <taxon>Metazoa</taxon>
        <taxon>Ecdysozoa</taxon>
        <taxon>Arthropoda</taxon>
        <taxon>Hexapoda</taxon>
        <taxon>Insecta</taxon>
        <taxon>Pterygota</taxon>
        <taxon>Neoptera</taxon>
        <taxon>Endopterygota</taxon>
        <taxon>Hymenoptera</taxon>
        <taxon>Apocrita</taxon>
        <taxon>Aculeata</taxon>
        <taxon>Formicoidea</taxon>
        <taxon>Formicidae</taxon>
        <taxon>Myrmicinae</taxon>
        <taxon>Trachymyrmex</taxon>
    </lineage>
</organism>
<reference evidence="2 3" key="1">
    <citation type="submission" date="2015-09" db="EMBL/GenBank/DDBJ databases">
        <title>Trachymyrmex cornetzi WGS genome.</title>
        <authorList>
            <person name="Nygaard S."/>
            <person name="Hu H."/>
            <person name="Boomsma J."/>
            <person name="Zhang G."/>
        </authorList>
    </citation>
    <scope>NUCLEOTIDE SEQUENCE [LARGE SCALE GENOMIC DNA]</scope>
    <source>
        <strain evidence="2">Tcor2-1</strain>
        <tissue evidence="2">Whole body</tissue>
    </source>
</reference>
<proteinExistence type="predicted"/>
<evidence type="ECO:0000313" key="3">
    <source>
        <dbReference type="Proteomes" id="UP000078492"/>
    </source>
</evidence>
<dbReference type="InterPro" id="IPR043502">
    <property type="entry name" value="DNA/RNA_pol_sf"/>
</dbReference>
<dbReference type="Proteomes" id="UP000078492">
    <property type="component" value="Unassembled WGS sequence"/>
</dbReference>
<sequence>MENHERVERELLEQCGQVATLVECFAWLQRCDECIERLEELCRVKRPRLTFGHRQSVVARIALLAGAKTQLERHFVHVGGGYASGEYASDNEQSLVWREIAAAFESRIVTGVVINSKHIEPRRILEDAGNVVLERVRDATERHGSVKVNTTFNGEFATNDKRANKSITTKNIEIYQYTDLREWYQRHIIEPTLTVDHFAWIKNLSHLVSSQLNRNKNCVKLRFIDSFKFLDTNLDKLGSFLSRDKLKIVHSKFSTLSDEEFELLTCKGVFPYEYVDCIDKLNERCLPPRESFYSLLMGDTVSESDYAHALPGFTWDAMLKYTRVRFELLADIDMIMFTERGIRGGRDYIELNTQFRTRAKNNFEKNLYKLRNNAIFGKTTENVRNHVDVKLISKWDGRYGAEAMIAKPNFHSRSVFAENLTAIEMNKNDQTPTTLVNNCVAFMFDEIRYELNGVEIDRNRNVGITSTLKNYMSLTYDKALIAMNAGWNTRSDTKERYFNFCMPLSMLLGFCENYKRLIVNPRHELILIRARNDNNCLVGNPITESKIELFKVQWRNVKLYLNSTFYPYDDLNLDFGKKRYAVLFDMYSRFHRAYYGIDCFETLLYQNESVKIATVDVRIEFDCKENVPANTTAYCPIIQDRVAQYNPLTNVVRKII</sequence>
<evidence type="ECO:0000313" key="2">
    <source>
        <dbReference type="EMBL" id="KYN14203.1"/>
    </source>
</evidence>
<gene>
    <name evidence="2" type="ORF">ALC57_13587</name>
</gene>
<dbReference type="SUPFAM" id="SSF56672">
    <property type="entry name" value="DNA/RNA polymerases"/>
    <property type="match status" value="1"/>
</dbReference>
<dbReference type="InterPro" id="IPR049512">
    <property type="entry name" value="DJR-like_dom"/>
</dbReference>
<accession>A0A151IZ74</accession>
<dbReference type="EMBL" id="KQ980716">
    <property type="protein sequence ID" value="KYN14203.1"/>
    <property type="molecule type" value="Genomic_DNA"/>
</dbReference>
<dbReference type="Pfam" id="PF21738">
    <property type="entry name" value="DJR-like_dom"/>
    <property type="match status" value="2"/>
</dbReference>
<dbReference type="AlphaFoldDB" id="A0A151IZ74"/>
<keyword evidence="3" id="KW-1185">Reference proteome</keyword>
<feature type="domain" description="Double jelly roll-like" evidence="1">
    <location>
        <begin position="435"/>
        <end position="555"/>
    </location>
</feature>
<evidence type="ECO:0000259" key="1">
    <source>
        <dbReference type="Pfam" id="PF21738"/>
    </source>
</evidence>
<dbReference type="PANTHER" id="PTHR36159">
    <property type="entry name" value="PROTEIN CBG23766"/>
    <property type="match status" value="1"/>
</dbReference>
<protein>
    <recommendedName>
        <fullName evidence="1">Double jelly roll-like domain-containing protein</fullName>
    </recommendedName>
</protein>